<evidence type="ECO:0000256" key="6">
    <source>
        <dbReference type="ARBA" id="ARBA00022989"/>
    </source>
</evidence>
<dbReference type="Gene3D" id="1.10.357.140">
    <property type="entry name" value="UbiA prenyltransferase"/>
    <property type="match status" value="1"/>
</dbReference>
<feature type="transmembrane region" description="Helical" evidence="8">
    <location>
        <begin position="260"/>
        <end position="280"/>
    </location>
</feature>
<dbReference type="InterPro" id="IPR000537">
    <property type="entry name" value="UbiA_prenyltransferase"/>
</dbReference>
<dbReference type="GO" id="GO:0016765">
    <property type="term" value="F:transferase activity, transferring alkyl or aryl (other than methyl) groups"/>
    <property type="evidence" value="ECO:0007669"/>
    <property type="project" value="InterPro"/>
</dbReference>
<dbReference type="InterPro" id="IPR006371">
    <property type="entry name" value="Polyprenyltransferase_UbiA-li"/>
</dbReference>
<evidence type="ECO:0000256" key="5">
    <source>
        <dbReference type="ARBA" id="ARBA00022692"/>
    </source>
</evidence>
<keyword evidence="10" id="KW-1185">Reference proteome</keyword>
<comment type="subcellular location">
    <subcellularLocation>
        <location evidence="2">Cell membrane</location>
        <topology evidence="2">Multi-pass membrane protein</topology>
    </subcellularLocation>
</comment>
<evidence type="ECO:0000313" key="9">
    <source>
        <dbReference type="EMBL" id="AGO60816.1"/>
    </source>
</evidence>
<keyword evidence="5 8" id="KW-0812">Transmembrane</keyword>
<dbReference type="GO" id="GO:0005886">
    <property type="term" value="C:plasma membrane"/>
    <property type="evidence" value="ECO:0007669"/>
    <property type="project" value="UniProtKB-SubCell"/>
</dbReference>
<reference evidence="9 10" key="1">
    <citation type="journal article" date="2007" name="Proc. Natl. Acad. Sci. U.S.A.">
        <title>Genome dynamics in a natural archaeal population.</title>
        <authorList>
            <person name="Allen E.E."/>
            <person name="Tyson G.W."/>
            <person name="Whitaker R.J."/>
            <person name="Detter J.C."/>
            <person name="Richardson P.M."/>
            <person name="Banfield J.F."/>
        </authorList>
    </citation>
    <scope>NUCLEOTIDE SEQUENCE [LARGE SCALE GENOMIC DNA]</scope>
    <source>
        <strain evidence="10">fer1</strain>
    </source>
</reference>
<evidence type="ECO:0000256" key="8">
    <source>
        <dbReference type="SAM" id="Phobius"/>
    </source>
</evidence>
<feature type="transmembrane region" description="Helical" evidence="8">
    <location>
        <begin position="158"/>
        <end position="181"/>
    </location>
</feature>
<feature type="transmembrane region" description="Helical" evidence="8">
    <location>
        <begin position="228"/>
        <end position="248"/>
    </location>
</feature>
<name>S0APL0_FERAC</name>
<keyword evidence="7 8" id="KW-0472">Membrane</keyword>
<dbReference type="PATRIC" id="fig|333146.12.peg.850"/>
<evidence type="ECO:0000256" key="2">
    <source>
        <dbReference type="ARBA" id="ARBA00004651"/>
    </source>
</evidence>
<evidence type="ECO:0000256" key="3">
    <source>
        <dbReference type="ARBA" id="ARBA00005985"/>
    </source>
</evidence>
<sequence>MKFRDIAEFIKLEHTLFDLPFIYAGAIIASGGSYDFVKYIIIFITATSARGAGMSINRIMGLKYDKTNPRKKNWALVTGKMKKIDAYALTLLLIAIFEVSTYFLNRVVLALSPVVILFFIADPLMKRVTSWRHLFMGLTIGLGVLGGFLAITPVAPPLIIYLVVLISTFWIAGFDIIYTIPDIDYDRANNLKTLNVKYGLKNGMIISSLFHIFTIALFIFIAFIVKNIYYDILLVPIVALIIYQHIVVNPSNLKTIKVSFFNANSFIGIIFLAGMIISFYR</sequence>
<proteinExistence type="inferred from homology"/>
<dbReference type="GO" id="GO:0006744">
    <property type="term" value="P:ubiquinone biosynthetic process"/>
    <property type="evidence" value="ECO:0007669"/>
    <property type="project" value="TreeGrafter"/>
</dbReference>
<dbReference type="CDD" id="cd13959">
    <property type="entry name" value="PT_UbiA_COQ2"/>
    <property type="match status" value="1"/>
</dbReference>
<dbReference type="PANTHER" id="PTHR11048">
    <property type="entry name" value="PRENYLTRANSFERASES"/>
    <property type="match status" value="1"/>
</dbReference>
<dbReference type="KEGG" id="fac:FACI_IFERC01G0836"/>
<evidence type="ECO:0000313" key="10">
    <source>
        <dbReference type="Proteomes" id="UP000014660"/>
    </source>
</evidence>
<evidence type="ECO:0000256" key="7">
    <source>
        <dbReference type="ARBA" id="ARBA00023136"/>
    </source>
</evidence>
<dbReference type="InterPro" id="IPR039653">
    <property type="entry name" value="Prenyltransferase"/>
</dbReference>
<dbReference type="RefSeq" id="WP_009886868.1">
    <property type="nucleotide sequence ID" value="NC_021592.1"/>
</dbReference>
<dbReference type="AlphaFoldDB" id="S0APL0"/>
<dbReference type="NCBIfam" id="TIGR01475">
    <property type="entry name" value="ubiA_other"/>
    <property type="match status" value="1"/>
</dbReference>
<feature type="transmembrane region" description="Helical" evidence="8">
    <location>
        <begin position="133"/>
        <end position="152"/>
    </location>
</feature>
<dbReference type="Pfam" id="PF01040">
    <property type="entry name" value="UbiA"/>
    <property type="match status" value="1"/>
</dbReference>
<dbReference type="GeneID" id="16025000"/>
<comment type="similarity">
    <text evidence="3">Belongs to the UbiA prenyltransferase family.</text>
</comment>
<dbReference type="PANTHER" id="PTHR11048:SF28">
    <property type="entry name" value="4-HYDROXYBENZOATE POLYPRENYLTRANSFERASE, MITOCHONDRIAL"/>
    <property type="match status" value="1"/>
</dbReference>
<dbReference type="EMBL" id="CP004145">
    <property type="protein sequence ID" value="AGO60816.1"/>
    <property type="molecule type" value="Genomic_DNA"/>
</dbReference>
<evidence type="ECO:0000256" key="4">
    <source>
        <dbReference type="ARBA" id="ARBA00022679"/>
    </source>
</evidence>
<feature type="transmembrane region" description="Helical" evidence="8">
    <location>
        <begin position="202"/>
        <end position="222"/>
    </location>
</feature>
<comment type="cofactor">
    <cofactor evidence="1">
        <name>Mg(2+)</name>
        <dbReference type="ChEBI" id="CHEBI:18420"/>
    </cofactor>
</comment>
<dbReference type="Proteomes" id="UP000014660">
    <property type="component" value="Chromosome"/>
</dbReference>
<gene>
    <name evidence="9" type="ORF">FACI_IFERC00001G0836</name>
</gene>
<evidence type="ECO:0000256" key="1">
    <source>
        <dbReference type="ARBA" id="ARBA00001946"/>
    </source>
</evidence>
<accession>S0APL0</accession>
<dbReference type="Gene3D" id="1.20.120.1780">
    <property type="entry name" value="UbiA prenyltransferase"/>
    <property type="match status" value="1"/>
</dbReference>
<keyword evidence="4 9" id="KW-0808">Transferase</keyword>
<organism evidence="9 10">
    <name type="scientific">Ferroplasma acidarmanus Fer1</name>
    <dbReference type="NCBI Taxonomy" id="333146"/>
    <lineage>
        <taxon>Archaea</taxon>
        <taxon>Methanobacteriati</taxon>
        <taxon>Thermoplasmatota</taxon>
        <taxon>Thermoplasmata</taxon>
        <taxon>Thermoplasmatales</taxon>
        <taxon>Ferroplasmaceae</taxon>
        <taxon>Ferroplasma</taxon>
    </lineage>
</organism>
<protein>
    <submittedName>
        <fullName evidence="9">Prenyltransferase</fullName>
    </submittedName>
</protein>
<keyword evidence="6 8" id="KW-1133">Transmembrane helix</keyword>
<dbReference type="HOGENOM" id="CLU_034879_5_1_2"/>
<dbReference type="InterPro" id="IPR044878">
    <property type="entry name" value="UbiA_sf"/>
</dbReference>